<dbReference type="RefSeq" id="WP_182458300.1">
    <property type="nucleotide sequence ID" value="NZ_CP059732.1"/>
</dbReference>
<organism evidence="7 8">
    <name type="scientific">Spirosoma foliorum</name>
    <dbReference type="NCBI Taxonomy" id="2710596"/>
    <lineage>
        <taxon>Bacteria</taxon>
        <taxon>Pseudomonadati</taxon>
        <taxon>Bacteroidota</taxon>
        <taxon>Cytophagia</taxon>
        <taxon>Cytophagales</taxon>
        <taxon>Cytophagaceae</taxon>
        <taxon>Spirosoma</taxon>
    </lineage>
</organism>
<evidence type="ECO:0000313" key="8">
    <source>
        <dbReference type="Proteomes" id="UP000515369"/>
    </source>
</evidence>
<evidence type="ECO:0000256" key="4">
    <source>
        <dbReference type="RuleBase" id="RU003719"/>
    </source>
</evidence>
<protein>
    <submittedName>
        <fullName evidence="7">Phosphoglycerate dehydrogenase</fullName>
    </submittedName>
</protein>
<evidence type="ECO:0000259" key="6">
    <source>
        <dbReference type="Pfam" id="PF02826"/>
    </source>
</evidence>
<dbReference type="KEGG" id="sfol:H3H32_24555"/>
<dbReference type="PANTHER" id="PTHR42789">
    <property type="entry name" value="D-ISOMER SPECIFIC 2-HYDROXYACID DEHYDROGENASE FAMILY PROTEIN (AFU_ORTHOLOGUE AFUA_6G10090)"/>
    <property type="match status" value="1"/>
</dbReference>
<dbReference type="InterPro" id="IPR006140">
    <property type="entry name" value="D-isomer_DH_NAD-bd"/>
</dbReference>
<accession>A0A7G5GQI2</accession>
<dbReference type="InterPro" id="IPR050857">
    <property type="entry name" value="D-2-hydroxyacid_DH"/>
</dbReference>
<dbReference type="GO" id="GO:0016616">
    <property type="term" value="F:oxidoreductase activity, acting on the CH-OH group of donors, NAD or NADP as acceptor"/>
    <property type="evidence" value="ECO:0007669"/>
    <property type="project" value="InterPro"/>
</dbReference>
<keyword evidence="2 4" id="KW-0560">Oxidoreductase</keyword>
<dbReference type="EMBL" id="CP059732">
    <property type="protein sequence ID" value="QMW01124.1"/>
    <property type="molecule type" value="Genomic_DNA"/>
</dbReference>
<evidence type="ECO:0000259" key="5">
    <source>
        <dbReference type="Pfam" id="PF00389"/>
    </source>
</evidence>
<evidence type="ECO:0000256" key="1">
    <source>
        <dbReference type="ARBA" id="ARBA00005854"/>
    </source>
</evidence>
<sequence length="312" mass="34456">MSQNQPSILIADEMHPSLFAMLDEAGFAYDYQPKISRAELIPALTPFEGLIIRSKTTVDDELLSQAPNLRFIGRAGAGLDLIDLATVEQRGIAVFHAGEGNRDAVAEHTVGMLLALLANILKADREVRQGIWDREGNRGYELGSMTVGLIGYGNNGRATAQRLSGFGCRVLAYDKFLTNYGDQFAQEATQAQIMAEADIISLHIPLTDKTRKMVNDTFIDQVAKPFYLNNIARGEIVSLAAVVRGLENGKLRGATLDVLENEKLAKLTPDQQAAFDYLRQSNRVVLTPHVGGWTHESYVRINEVLVRQIKEM</sequence>
<comment type="similarity">
    <text evidence="1 4">Belongs to the D-isomer specific 2-hydroxyacid dehydrogenase family.</text>
</comment>
<gene>
    <name evidence="7" type="ORF">H3H32_24555</name>
</gene>
<dbReference type="Pfam" id="PF02826">
    <property type="entry name" value="2-Hacid_dh_C"/>
    <property type="match status" value="1"/>
</dbReference>
<dbReference type="Gene3D" id="3.40.50.720">
    <property type="entry name" value="NAD(P)-binding Rossmann-like Domain"/>
    <property type="match status" value="2"/>
</dbReference>
<reference evidence="7 8" key="1">
    <citation type="submission" date="2020-07" db="EMBL/GenBank/DDBJ databases">
        <title>Spirosoma foliorum sp. nov., isolated from the leaves on the Nejang mountain Korea, Republic of.</title>
        <authorList>
            <person name="Ho H."/>
            <person name="Lee Y.-J."/>
            <person name="Nurcahyanto D.-A."/>
            <person name="Kim S.-G."/>
        </authorList>
    </citation>
    <scope>NUCLEOTIDE SEQUENCE [LARGE SCALE GENOMIC DNA]</scope>
    <source>
        <strain evidence="7 8">PL0136</strain>
    </source>
</reference>
<dbReference type="Pfam" id="PF00389">
    <property type="entry name" value="2-Hacid_dh"/>
    <property type="match status" value="1"/>
</dbReference>
<evidence type="ECO:0000256" key="2">
    <source>
        <dbReference type="ARBA" id="ARBA00023002"/>
    </source>
</evidence>
<keyword evidence="8" id="KW-1185">Reference proteome</keyword>
<name>A0A7G5GQI2_9BACT</name>
<dbReference type="SUPFAM" id="SSF52283">
    <property type="entry name" value="Formate/glycerate dehydrogenase catalytic domain-like"/>
    <property type="match status" value="1"/>
</dbReference>
<evidence type="ECO:0000313" key="7">
    <source>
        <dbReference type="EMBL" id="QMW01124.1"/>
    </source>
</evidence>
<dbReference type="PANTHER" id="PTHR42789:SF1">
    <property type="entry name" value="D-ISOMER SPECIFIC 2-HYDROXYACID DEHYDROGENASE FAMILY PROTEIN (AFU_ORTHOLOGUE AFUA_6G10090)"/>
    <property type="match status" value="1"/>
</dbReference>
<dbReference type="CDD" id="cd12179">
    <property type="entry name" value="2-Hacid_dh_14"/>
    <property type="match status" value="1"/>
</dbReference>
<proteinExistence type="inferred from homology"/>
<evidence type="ECO:0000256" key="3">
    <source>
        <dbReference type="ARBA" id="ARBA00023027"/>
    </source>
</evidence>
<keyword evidence="3" id="KW-0520">NAD</keyword>
<dbReference type="InterPro" id="IPR036291">
    <property type="entry name" value="NAD(P)-bd_dom_sf"/>
</dbReference>
<dbReference type="GO" id="GO:0051287">
    <property type="term" value="F:NAD binding"/>
    <property type="evidence" value="ECO:0007669"/>
    <property type="project" value="InterPro"/>
</dbReference>
<dbReference type="InterPro" id="IPR006139">
    <property type="entry name" value="D-isomer_2_OHA_DH_cat_dom"/>
</dbReference>
<feature type="domain" description="D-isomer specific 2-hydroxyacid dehydrogenase catalytic" evidence="5">
    <location>
        <begin position="8"/>
        <end position="310"/>
    </location>
</feature>
<dbReference type="SUPFAM" id="SSF51735">
    <property type="entry name" value="NAD(P)-binding Rossmann-fold domains"/>
    <property type="match status" value="1"/>
</dbReference>
<dbReference type="Proteomes" id="UP000515369">
    <property type="component" value="Chromosome"/>
</dbReference>
<dbReference type="AlphaFoldDB" id="A0A7G5GQI2"/>
<feature type="domain" description="D-isomer specific 2-hydroxyacid dehydrogenase NAD-binding" evidence="6">
    <location>
        <begin position="110"/>
        <end position="291"/>
    </location>
</feature>